<evidence type="ECO:0000256" key="2">
    <source>
        <dbReference type="ARBA" id="ARBA00022556"/>
    </source>
</evidence>
<dbReference type="CDD" id="cd03352">
    <property type="entry name" value="LbH_LpxD"/>
    <property type="match status" value="1"/>
</dbReference>
<dbReference type="PANTHER" id="PTHR43378:SF2">
    <property type="entry name" value="UDP-3-O-ACYLGLUCOSAMINE N-ACYLTRANSFERASE 1, MITOCHONDRIAL-RELATED"/>
    <property type="match status" value="1"/>
</dbReference>
<evidence type="ECO:0000256" key="5">
    <source>
        <dbReference type="ARBA" id="ARBA00023098"/>
    </source>
</evidence>
<dbReference type="EMBL" id="CP049055">
    <property type="protein sequence ID" value="QII10513.1"/>
    <property type="molecule type" value="Genomic_DNA"/>
</dbReference>
<dbReference type="Proteomes" id="UP000221734">
    <property type="component" value="Chromosome Kuenenia_stuttgartiensis_MBR1"/>
</dbReference>
<comment type="subunit">
    <text evidence="7">Homotrimer.</text>
</comment>
<keyword evidence="12" id="KW-1185">Reference proteome</keyword>
<proteinExistence type="inferred from homology"/>
<dbReference type="GO" id="GO:0016410">
    <property type="term" value="F:N-acyltransferase activity"/>
    <property type="evidence" value="ECO:0007669"/>
    <property type="project" value="InterPro"/>
</dbReference>
<dbReference type="UniPathway" id="UPA00973"/>
<reference evidence="11" key="2">
    <citation type="submission" date="2017-10" db="EMBL/GenBank/DDBJ databases">
        <authorList>
            <person name="Banno H."/>
            <person name="Chua N.-H."/>
        </authorList>
    </citation>
    <scope>NUCLEOTIDE SEQUENCE [LARGE SCALE GENOMIC DNA]</scope>
    <source>
        <strain evidence="11">Kuenenia_mbr1_ru-nijmegen</strain>
    </source>
</reference>
<dbReference type="Pfam" id="PF00132">
    <property type="entry name" value="Hexapep"/>
    <property type="match status" value="2"/>
</dbReference>
<dbReference type="InterPro" id="IPR020573">
    <property type="entry name" value="UDP_GlcNAc_AcTrfase_non-rep"/>
</dbReference>
<dbReference type="Gene3D" id="3.40.1390.10">
    <property type="entry name" value="MurE/MurF, N-terminal domain"/>
    <property type="match status" value="1"/>
</dbReference>
<feature type="domain" description="UDP-3-O-[3-hydroxymyristoyl] glucosamine N-acyltransferase non-repeat region" evidence="8">
    <location>
        <begin position="22"/>
        <end position="84"/>
    </location>
</feature>
<evidence type="ECO:0000256" key="3">
    <source>
        <dbReference type="ARBA" id="ARBA00022679"/>
    </source>
</evidence>
<dbReference type="SUPFAM" id="SSF51161">
    <property type="entry name" value="Trimeric LpxA-like enzymes"/>
    <property type="match status" value="1"/>
</dbReference>
<comment type="pathway">
    <text evidence="7">Bacterial outer membrane biogenesis; LPS lipid A biosynthesis.</text>
</comment>
<dbReference type="InterPro" id="IPR011004">
    <property type="entry name" value="Trimer_LpxA-like_sf"/>
</dbReference>
<gene>
    <name evidence="11" type="primary">firA</name>
    <name evidence="7 10" type="synonym">lpxD</name>
    <name evidence="10" type="ORF">KsCSTR_11340</name>
    <name evidence="11" type="ORF">KSMBR1_1179</name>
</gene>
<dbReference type="Pfam" id="PF04613">
    <property type="entry name" value="LpxD"/>
    <property type="match status" value="1"/>
</dbReference>
<comment type="catalytic activity">
    <reaction evidence="7">
        <text>a UDP-3-O-[(3R)-3-hydroxyacyl]-alpha-D-glucosamine + a (3R)-hydroxyacyl-[ACP] = a UDP-2-N,3-O-bis[(3R)-3-hydroxyacyl]-alpha-D-glucosamine + holo-[ACP] + H(+)</text>
        <dbReference type="Rhea" id="RHEA:53836"/>
        <dbReference type="Rhea" id="RHEA-COMP:9685"/>
        <dbReference type="Rhea" id="RHEA-COMP:9945"/>
        <dbReference type="ChEBI" id="CHEBI:15378"/>
        <dbReference type="ChEBI" id="CHEBI:64479"/>
        <dbReference type="ChEBI" id="CHEBI:78827"/>
        <dbReference type="ChEBI" id="CHEBI:137740"/>
        <dbReference type="ChEBI" id="CHEBI:137748"/>
        <dbReference type="EC" id="2.3.1.191"/>
    </reaction>
</comment>
<dbReference type="HAMAP" id="MF_00523">
    <property type="entry name" value="LpxD"/>
    <property type="match status" value="1"/>
</dbReference>
<keyword evidence="2 7" id="KW-0441">Lipid A biosynthesis</keyword>
<keyword evidence="3 7" id="KW-0808">Transferase</keyword>
<evidence type="ECO:0000313" key="12">
    <source>
        <dbReference type="Proteomes" id="UP000221734"/>
    </source>
</evidence>
<dbReference type="GO" id="GO:0016020">
    <property type="term" value="C:membrane"/>
    <property type="evidence" value="ECO:0007669"/>
    <property type="project" value="GOC"/>
</dbReference>
<evidence type="ECO:0000259" key="8">
    <source>
        <dbReference type="Pfam" id="PF04613"/>
    </source>
</evidence>
<sequence>MKYTLHQIQAIIGGKILGDEETVITGIAGIENAGEGDISFVKNDTLIRQALSSQASAFIVHQEISALKKPCIILQNPFFAFTLLMGDAAKKRFARQASIHTSAIISSSAAIGKDASIGAYVVIEDNAVIGNNVVIYPGTFIGKDCKIGDNALIYANVTIREKCSIGRRVIIHCNSVIGDDGFGYLQMEKKHIKIPQIGTVEIGDDVEIGSMVTVCRAAIDKTIIGNGVKIDNHSHIAHNVEIGENTMLVGYAKIAGSVKIGKNVMVAGDVDITGHATIGDNCVIGGGSKVHKNLKPGAIVWGAPAKPISEEKRIQVLLRKLPEMYQAIKKVMHTS</sequence>
<evidence type="ECO:0000256" key="6">
    <source>
        <dbReference type="ARBA" id="ARBA00023315"/>
    </source>
</evidence>
<dbReference type="Gene3D" id="2.160.10.10">
    <property type="entry name" value="Hexapeptide repeat proteins"/>
    <property type="match status" value="1"/>
</dbReference>
<dbReference type="KEGG" id="kst:KSMBR1_1179"/>
<evidence type="ECO:0000256" key="4">
    <source>
        <dbReference type="ARBA" id="ARBA00022737"/>
    </source>
</evidence>
<dbReference type="InterPro" id="IPR001451">
    <property type="entry name" value="Hexapep"/>
</dbReference>
<evidence type="ECO:0000313" key="13">
    <source>
        <dbReference type="Proteomes" id="UP000501926"/>
    </source>
</evidence>
<dbReference type="AlphaFoldDB" id="A0A2C9CDA2"/>
<dbReference type="GO" id="GO:0103118">
    <property type="term" value="F:UDP-3-O-[(3R)-3-hydroxyacyl]-glucosamine N-acyltransferase activity"/>
    <property type="evidence" value="ECO:0007669"/>
    <property type="project" value="UniProtKB-EC"/>
</dbReference>
<comment type="function">
    <text evidence="7">Catalyzes the N-acylation of UDP-3-O-acylglucosamine using 3-hydroxyacyl-ACP as the acyl donor. Is involved in the biosynthesis of lipid A, a phosphorylated glycolipid that anchors the lipopolysaccharide to the outer membrane of the cell.</text>
</comment>
<dbReference type="EC" id="2.3.1.191" evidence="7"/>
<dbReference type="PANTHER" id="PTHR43378">
    <property type="entry name" value="UDP-3-O-ACYLGLUCOSAMINE N-ACYLTRANSFERASE"/>
    <property type="match status" value="1"/>
</dbReference>
<reference evidence="10 13" key="3">
    <citation type="submission" date="2020-02" db="EMBL/GenBank/DDBJ databases">
        <title>Newly sequenced genome of strain CSTR1 showed variability in Candidatus Kuenenia stuttgartiensis genomes.</title>
        <authorList>
            <person name="Ding C."/>
            <person name="Adrian L."/>
        </authorList>
    </citation>
    <scope>NUCLEOTIDE SEQUENCE [LARGE SCALE GENOMIC DNA]</scope>
    <source>
        <strain evidence="10 13">CSTR1</strain>
    </source>
</reference>
<keyword evidence="4 7" id="KW-0677">Repeat</keyword>
<dbReference type="InterPro" id="IPR007691">
    <property type="entry name" value="LpxD"/>
</dbReference>
<dbReference type="NCBIfam" id="NF002060">
    <property type="entry name" value="PRK00892.1"/>
    <property type="match status" value="1"/>
</dbReference>
<dbReference type="NCBIfam" id="TIGR01853">
    <property type="entry name" value="lipid_A_lpxD"/>
    <property type="match status" value="1"/>
</dbReference>
<accession>A0A2C9CDA2</accession>
<dbReference type="Pfam" id="PF25087">
    <property type="entry name" value="GMPPB_C"/>
    <property type="match status" value="1"/>
</dbReference>
<protein>
    <recommendedName>
        <fullName evidence="7">UDP-3-O-acylglucosamine N-acyltransferase</fullName>
        <ecNumber evidence="7">2.3.1.191</ecNumber>
    </recommendedName>
</protein>
<dbReference type="GO" id="GO:0009245">
    <property type="term" value="P:lipid A biosynthetic process"/>
    <property type="evidence" value="ECO:0007669"/>
    <property type="project" value="UniProtKB-UniRule"/>
</dbReference>
<feature type="active site" description="Proton acceptor" evidence="7">
    <location>
        <position position="238"/>
    </location>
</feature>
<evidence type="ECO:0000313" key="11">
    <source>
        <dbReference type="EMBL" id="SOH03682.1"/>
    </source>
</evidence>
<evidence type="ECO:0000256" key="1">
    <source>
        <dbReference type="ARBA" id="ARBA00022516"/>
    </source>
</evidence>
<reference evidence="12" key="1">
    <citation type="submission" date="2017-10" db="EMBL/GenBank/DDBJ databases">
        <authorList>
            <person name="Frank J."/>
        </authorList>
    </citation>
    <scope>NUCLEOTIDE SEQUENCE [LARGE SCALE GENOMIC DNA]</scope>
</reference>
<evidence type="ECO:0000259" key="9">
    <source>
        <dbReference type="Pfam" id="PF25087"/>
    </source>
</evidence>
<organism evidence="11 12">
    <name type="scientific">Kuenenia stuttgartiensis</name>
    <dbReference type="NCBI Taxonomy" id="174633"/>
    <lineage>
        <taxon>Bacteria</taxon>
        <taxon>Pseudomonadati</taxon>
        <taxon>Planctomycetota</taxon>
        <taxon>Candidatus Brocadiia</taxon>
        <taxon>Candidatus Brocadiales</taxon>
        <taxon>Candidatus Brocadiaceae</taxon>
        <taxon>Candidatus Kuenenia</taxon>
    </lineage>
</organism>
<comment type="similarity">
    <text evidence="7">Belongs to the transferase hexapeptide repeat family. LpxD subfamily.</text>
</comment>
<dbReference type="EMBL" id="LT934425">
    <property type="protein sequence ID" value="SOH03682.1"/>
    <property type="molecule type" value="Genomic_DNA"/>
</dbReference>
<dbReference type="Proteomes" id="UP000501926">
    <property type="component" value="Chromosome"/>
</dbReference>
<dbReference type="RefSeq" id="WP_099324465.1">
    <property type="nucleotide sequence ID" value="NZ_CP049055.1"/>
</dbReference>
<keyword evidence="5 7" id="KW-0443">Lipid metabolism</keyword>
<keyword evidence="1 7" id="KW-0444">Lipid biosynthesis</keyword>
<feature type="domain" description="Mannose-1-phosphate guanyltransferase C-terminal" evidence="9">
    <location>
        <begin position="101"/>
        <end position="180"/>
    </location>
</feature>
<dbReference type="InterPro" id="IPR056729">
    <property type="entry name" value="GMPPB_C"/>
</dbReference>
<dbReference type="OrthoDB" id="9784739at2"/>
<evidence type="ECO:0000256" key="7">
    <source>
        <dbReference type="HAMAP-Rule" id="MF_00523"/>
    </source>
</evidence>
<evidence type="ECO:0000313" key="10">
    <source>
        <dbReference type="EMBL" id="QII10513.1"/>
    </source>
</evidence>
<keyword evidence="6 7" id="KW-0012">Acyltransferase</keyword>
<name>A0A2C9CDA2_KUEST</name>